<evidence type="ECO:0008006" key="5">
    <source>
        <dbReference type="Google" id="ProtNLM"/>
    </source>
</evidence>
<sequence length="251" mass="27294">MHVGRFLGVVWVPVAAALGPVISQRHGVTQYIGGAVAISAPFVAAWVCHRLDDRRAGQPAYAVVRSGPAPFVGLVVGILCVLGAYGNAERFYGSQFTYEAAVRVIGSGCYEVGDVCVEYAILGRPDDGTRLPLEMFDVAKGLRAGDTLTVRWDKNNYASPVPTTYPVTGLPYDRSPAPVPLWGLPGIALLYLGVVVYYARRGRQRRKAAAALERRQRLRRAVTRPLRRRVPSPPQAVAALAPPSRSYPTRR</sequence>
<keyword evidence="2" id="KW-0472">Membrane</keyword>
<gene>
    <name evidence="3" type="ORF">GCM10009682_08240</name>
</gene>
<dbReference type="EMBL" id="BAAALT010000015">
    <property type="protein sequence ID" value="GAA1788502.1"/>
    <property type="molecule type" value="Genomic_DNA"/>
</dbReference>
<protein>
    <recommendedName>
        <fullName evidence="5">DUF3592 domain-containing protein</fullName>
    </recommendedName>
</protein>
<feature type="transmembrane region" description="Helical" evidence="2">
    <location>
        <begin position="63"/>
        <end position="85"/>
    </location>
</feature>
<keyword evidence="4" id="KW-1185">Reference proteome</keyword>
<evidence type="ECO:0000256" key="2">
    <source>
        <dbReference type="SAM" id="Phobius"/>
    </source>
</evidence>
<feature type="transmembrane region" description="Helical" evidence="2">
    <location>
        <begin position="33"/>
        <end position="51"/>
    </location>
</feature>
<keyword evidence="2" id="KW-0812">Transmembrane</keyword>
<dbReference type="RefSeq" id="WP_344126380.1">
    <property type="nucleotide sequence ID" value="NZ_BAAALT010000015.1"/>
</dbReference>
<organism evidence="3 4">
    <name type="scientific">Luedemannella flava</name>
    <dbReference type="NCBI Taxonomy" id="349316"/>
    <lineage>
        <taxon>Bacteria</taxon>
        <taxon>Bacillati</taxon>
        <taxon>Actinomycetota</taxon>
        <taxon>Actinomycetes</taxon>
        <taxon>Micromonosporales</taxon>
        <taxon>Micromonosporaceae</taxon>
        <taxon>Luedemannella</taxon>
    </lineage>
</organism>
<keyword evidence="2" id="KW-1133">Transmembrane helix</keyword>
<comment type="caution">
    <text evidence="3">The sequence shown here is derived from an EMBL/GenBank/DDBJ whole genome shotgun (WGS) entry which is preliminary data.</text>
</comment>
<evidence type="ECO:0000256" key="1">
    <source>
        <dbReference type="SAM" id="MobiDB-lite"/>
    </source>
</evidence>
<evidence type="ECO:0000313" key="4">
    <source>
        <dbReference type="Proteomes" id="UP001500218"/>
    </source>
</evidence>
<accession>A0ABN2LH28</accession>
<reference evidence="3 4" key="1">
    <citation type="journal article" date="2019" name="Int. J. Syst. Evol. Microbiol.">
        <title>The Global Catalogue of Microorganisms (GCM) 10K type strain sequencing project: providing services to taxonomists for standard genome sequencing and annotation.</title>
        <authorList>
            <consortium name="The Broad Institute Genomics Platform"/>
            <consortium name="The Broad Institute Genome Sequencing Center for Infectious Disease"/>
            <person name="Wu L."/>
            <person name="Ma J."/>
        </authorList>
    </citation>
    <scope>NUCLEOTIDE SEQUENCE [LARGE SCALE GENOMIC DNA]</scope>
    <source>
        <strain evidence="3 4">JCM 13250</strain>
    </source>
</reference>
<name>A0ABN2LH28_9ACTN</name>
<feature type="region of interest" description="Disordered" evidence="1">
    <location>
        <begin position="222"/>
        <end position="251"/>
    </location>
</feature>
<evidence type="ECO:0000313" key="3">
    <source>
        <dbReference type="EMBL" id="GAA1788502.1"/>
    </source>
</evidence>
<proteinExistence type="predicted"/>
<feature type="transmembrane region" description="Helical" evidence="2">
    <location>
        <begin position="179"/>
        <end position="199"/>
    </location>
</feature>
<dbReference type="Proteomes" id="UP001500218">
    <property type="component" value="Unassembled WGS sequence"/>
</dbReference>